<dbReference type="EMBL" id="NAJM01000043">
    <property type="protein sequence ID" value="RVX67872.1"/>
    <property type="molecule type" value="Genomic_DNA"/>
</dbReference>
<evidence type="ECO:0000313" key="7">
    <source>
        <dbReference type="Proteomes" id="UP000288859"/>
    </source>
</evidence>
<evidence type="ECO:0008006" key="8">
    <source>
        <dbReference type="Google" id="ProtNLM"/>
    </source>
</evidence>
<keyword evidence="4 5" id="KW-0472">Membrane</keyword>
<dbReference type="InterPro" id="IPR023352">
    <property type="entry name" value="MAPEG-like_dom_sf"/>
</dbReference>
<dbReference type="InterPro" id="IPR001129">
    <property type="entry name" value="Membr-assoc_MAPEG"/>
</dbReference>
<comment type="subcellular location">
    <subcellularLocation>
        <location evidence="1">Membrane</location>
    </subcellularLocation>
</comment>
<evidence type="ECO:0000256" key="1">
    <source>
        <dbReference type="ARBA" id="ARBA00004370"/>
    </source>
</evidence>
<dbReference type="PANTHER" id="PTHR35371">
    <property type="entry name" value="INNER MEMBRANE PROTEIN"/>
    <property type="match status" value="1"/>
</dbReference>
<evidence type="ECO:0000256" key="4">
    <source>
        <dbReference type="ARBA" id="ARBA00023136"/>
    </source>
</evidence>
<dbReference type="AlphaFoldDB" id="A0A438MVT5"/>
<dbReference type="VEuPathDB" id="FungiDB:PV10_08225"/>
<sequence>MATLAGALGLNSTANPLIGNYAAHHAIFNFVLAYLALSARTLKQKYRLDHNVNPREDVARFGEKAVQDGKITREQLNMVKRNEAAHANSMEHYPVFVASILFATVAKVPNSSINRACTIYSVSRVAYGLAYIYITKYKWSYLRSTAWWSSNFCCLYLLWQSAQRLSSSI</sequence>
<evidence type="ECO:0000256" key="3">
    <source>
        <dbReference type="ARBA" id="ARBA00022989"/>
    </source>
</evidence>
<dbReference type="Pfam" id="PF01124">
    <property type="entry name" value="MAPEG"/>
    <property type="match status" value="1"/>
</dbReference>
<evidence type="ECO:0000256" key="5">
    <source>
        <dbReference type="SAM" id="Phobius"/>
    </source>
</evidence>
<keyword evidence="3 5" id="KW-1133">Transmembrane helix</keyword>
<evidence type="ECO:0000313" key="6">
    <source>
        <dbReference type="EMBL" id="RVX67872.1"/>
    </source>
</evidence>
<dbReference type="Gene3D" id="1.20.120.550">
    <property type="entry name" value="Membrane associated eicosanoid/glutathione metabolism-like domain"/>
    <property type="match status" value="1"/>
</dbReference>
<proteinExistence type="predicted"/>
<gene>
    <name evidence="6" type="ORF">B0A52_08477</name>
</gene>
<comment type="caution">
    <text evidence="6">The sequence shown here is derived from an EMBL/GenBank/DDBJ whole genome shotgun (WGS) entry which is preliminary data.</text>
</comment>
<reference evidence="6 7" key="1">
    <citation type="submission" date="2017-03" db="EMBL/GenBank/DDBJ databases">
        <title>Genomes of endolithic fungi from Antarctica.</title>
        <authorList>
            <person name="Coleine C."/>
            <person name="Masonjones S."/>
            <person name="Stajich J.E."/>
        </authorList>
    </citation>
    <scope>NUCLEOTIDE SEQUENCE [LARGE SCALE GENOMIC DNA]</scope>
    <source>
        <strain evidence="6 7">CCFEE 6314</strain>
    </source>
</reference>
<accession>A0A438MVT5</accession>
<keyword evidence="2 5" id="KW-0812">Transmembrane</keyword>
<organism evidence="6 7">
    <name type="scientific">Exophiala mesophila</name>
    <name type="common">Black yeast-like fungus</name>
    <dbReference type="NCBI Taxonomy" id="212818"/>
    <lineage>
        <taxon>Eukaryota</taxon>
        <taxon>Fungi</taxon>
        <taxon>Dikarya</taxon>
        <taxon>Ascomycota</taxon>
        <taxon>Pezizomycotina</taxon>
        <taxon>Eurotiomycetes</taxon>
        <taxon>Chaetothyriomycetidae</taxon>
        <taxon>Chaetothyriales</taxon>
        <taxon>Herpotrichiellaceae</taxon>
        <taxon>Exophiala</taxon>
    </lineage>
</organism>
<dbReference type="GO" id="GO:0016020">
    <property type="term" value="C:membrane"/>
    <property type="evidence" value="ECO:0007669"/>
    <property type="project" value="UniProtKB-SubCell"/>
</dbReference>
<name>A0A438MVT5_EXOME</name>
<dbReference type="SUPFAM" id="SSF161084">
    <property type="entry name" value="MAPEG domain-like"/>
    <property type="match status" value="1"/>
</dbReference>
<protein>
    <recommendedName>
        <fullName evidence="8">MAPEG family protein</fullName>
    </recommendedName>
</protein>
<feature type="transmembrane region" description="Helical" evidence="5">
    <location>
        <begin position="18"/>
        <end position="37"/>
    </location>
</feature>
<dbReference type="Proteomes" id="UP000288859">
    <property type="component" value="Unassembled WGS sequence"/>
</dbReference>
<dbReference type="PANTHER" id="PTHR35371:SF2">
    <property type="entry name" value="MAPEG FAMILY PROTEIN"/>
    <property type="match status" value="1"/>
</dbReference>
<dbReference type="OrthoDB" id="2122304at2759"/>
<evidence type="ECO:0000256" key="2">
    <source>
        <dbReference type="ARBA" id="ARBA00022692"/>
    </source>
</evidence>